<evidence type="ECO:0000256" key="6">
    <source>
        <dbReference type="ARBA" id="ARBA00023163"/>
    </source>
</evidence>
<evidence type="ECO:0000313" key="11">
    <source>
        <dbReference type="Proteomes" id="UP001432027"/>
    </source>
</evidence>
<accession>A0AAV5TZI6</accession>
<evidence type="ECO:0000256" key="5">
    <source>
        <dbReference type="ARBA" id="ARBA00023015"/>
    </source>
</evidence>
<evidence type="ECO:0000313" key="10">
    <source>
        <dbReference type="EMBL" id="GMS99747.1"/>
    </source>
</evidence>
<proteinExistence type="predicted"/>
<dbReference type="AlphaFoldDB" id="A0AAV5TZI6"/>
<keyword evidence="6" id="KW-0804">Transcription</keyword>
<dbReference type="InterPro" id="IPR013178">
    <property type="entry name" value="Histone_AcTrfase_Rtt109/CBP"/>
</dbReference>
<gene>
    <name evidence="10" type="ORF">PENTCL1PPCAC_21922</name>
</gene>
<keyword evidence="5" id="KW-0805">Transcription regulation</keyword>
<dbReference type="GO" id="GO:0003713">
    <property type="term" value="F:transcription coactivator activity"/>
    <property type="evidence" value="ECO:0007669"/>
    <property type="project" value="TreeGrafter"/>
</dbReference>
<evidence type="ECO:0000256" key="4">
    <source>
        <dbReference type="ARBA" id="ARBA00022853"/>
    </source>
</evidence>
<dbReference type="EMBL" id="BTSX01000005">
    <property type="protein sequence ID" value="GMS99747.1"/>
    <property type="molecule type" value="Genomic_DNA"/>
</dbReference>
<sequence length="168" mass="19352">QVLSEGFVRPSCGTEKNLPSRKEENKFLAKNLPHCKLSTHMEERVNAFIDGKFDGKPHDKKVIVRVLPSVRRKAQVKKMMKSEFGTNAKYAFPVYDKFPYTSKAIFAFQVIDGVGVCFSGMHVQEYGSDCAEPNARRVYIAYFDSVLYFEPRELRTDVYYELLLGYLE</sequence>
<evidence type="ECO:0000256" key="3">
    <source>
        <dbReference type="ARBA" id="ARBA00022679"/>
    </source>
</evidence>
<protein>
    <recommendedName>
        <fullName evidence="2">histone acetyltransferase</fullName>
        <ecNumber evidence="2">2.3.1.48</ecNumber>
    </recommendedName>
</protein>
<dbReference type="GO" id="GO:0005667">
    <property type="term" value="C:transcription regulator complex"/>
    <property type="evidence" value="ECO:0007669"/>
    <property type="project" value="TreeGrafter"/>
</dbReference>
<dbReference type="Proteomes" id="UP001432027">
    <property type="component" value="Unassembled WGS sequence"/>
</dbReference>
<keyword evidence="11" id="KW-1185">Reference proteome</keyword>
<feature type="non-terminal residue" evidence="10">
    <location>
        <position position="1"/>
    </location>
</feature>
<dbReference type="GO" id="GO:0005634">
    <property type="term" value="C:nucleus"/>
    <property type="evidence" value="ECO:0007669"/>
    <property type="project" value="UniProtKB-SubCell"/>
</dbReference>
<dbReference type="PANTHER" id="PTHR13808">
    <property type="entry name" value="CBP/P300-RELATED"/>
    <property type="match status" value="1"/>
</dbReference>
<dbReference type="GO" id="GO:0031490">
    <property type="term" value="F:chromatin DNA binding"/>
    <property type="evidence" value="ECO:0007669"/>
    <property type="project" value="TreeGrafter"/>
</dbReference>
<dbReference type="PANTHER" id="PTHR13808:SF1">
    <property type="entry name" value="HISTONE ACETYLTRANSFERASE"/>
    <property type="match status" value="1"/>
</dbReference>
<feature type="non-terminal residue" evidence="10">
    <location>
        <position position="168"/>
    </location>
</feature>
<evidence type="ECO:0000256" key="8">
    <source>
        <dbReference type="ARBA" id="ARBA00048017"/>
    </source>
</evidence>
<evidence type="ECO:0000256" key="7">
    <source>
        <dbReference type="ARBA" id="ARBA00023242"/>
    </source>
</evidence>
<dbReference type="GO" id="GO:0004402">
    <property type="term" value="F:histone acetyltransferase activity"/>
    <property type="evidence" value="ECO:0007669"/>
    <property type="project" value="InterPro"/>
</dbReference>
<comment type="subcellular location">
    <subcellularLocation>
        <location evidence="1">Nucleus</location>
    </subcellularLocation>
</comment>
<dbReference type="InterPro" id="IPR031162">
    <property type="entry name" value="CBP_P300_HAT"/>
</dbReference>
<keyword evidence="3" id="KW-0808">Transferase</keyword>
<reference evidence="10" key="1">
    <citation type="submission" date="2023-10" db="EMBL/GenBank/DDBJ databases">
        <title>Genome assembly of Pristionchus species.</title>
        <authorList>
            <person name="Yoshida K."/>
            <person name="Sommer R.J."/>
        </authorList>
    </citation>
    <scope>NUCLEOTIDE SEQUENCE</scope>
    <source>
        <strain evidence="10">RS0144</strain>
    </source>
</reference>
<comment type="caution">
    <text evidence="10">The sequence shown here is derived from an EMBL/GenBank/DDBJ whole genome shotgun (WGS) entry which is preliminary data.</text>
</comment>
<keyword evidence="7" id="KW-0539">Nucleus</keyword>
<dbReference type="EC" id="2.3.1.48" evidence="2"/>
<evidence type="ECO:0000256" key="2">
    <source>
        <dbReference type="ARBA" id="ARBA00013184"/>
    </source>
</evidence>
<comment type="catalytic activity">
    <reaction evidence="8">
        <text>L-lysyl-[protein] + acetyl-CoA = N(6)-acetyl-L-lysyl-[protein] + CoA + H(+)</text>
        <dbReference type="Rhea" id="RHEA:45948"/>
        <dbReference type="Rhea" id="RHEA-COMP:9752"/>
        <dbReference type="Rhea" id="RHEA-COMP:10731"/>
        <dbReference type="ChEBI" id="CHEBI:15378"/>
        <dbReference type="ChEBI" id="CHEBI:29969"/>
        <dbReference type="ChEBI" id="CHEBI:57287"/>
        <dbReference type="ChEBI" id="CHEBI:57288"/>
        <dbReference type="ChEBI" id="CHEBI:61930"/>
        <dbReference type="EC" id="2.3.1.48"/>
    </reaction>
</comment>
<keyword evidence="4" id="KW-0156">Chromatin regulator</keyword>
<dbReference type="Pfam" id="PF08214">
    <property type="entry name" value="HAT_KAT11"/>
    <property type="match status" value="1"/>
</dbReference>
<dbReference type="PROSITE" id="PS51727">
    <property type="entry name" value="CBP_P300_HAT"/>
    <property type="match status" value="1"/>
</dbReference>
<organism evidence="10 11">
    <name type="scientific">Pristionchus entomophagus</name>
    <dbReference type="NCBI Taxonomy" id="358040"/>
    <lineage>
        <taxon>Eukaryota</taxon>
        <taxon>Metazoa</taxon>
        <taxon>Ecdysozoa</taxon>
        <taxon>Nematoda</taxon>
        <taxon>Chromadorea</taxon>
        <taxon>Rhabditida</taxon>
        <taxon>Rhabditina</taxon>
        <taxon>Diplogasteromorpha</taxon>
        <taxon>Diplogasteroidea</taxon>
        <taxon>Neodiplogasteridae</taxon>
        <taxon>Pristionchus</taxon>
    </lineage>
</organism>
<feature type="domain" description="CBP/p300-type HAT" evidence="9">
    <location>
        <begin position="26"/>
        <end position="168"/>
    </location>
</feature>
<name>A0AAV5TZI6_9BILA</name>
<dbReference type="GO" id="GO:0000123">
    <property type="term" value="C:histone acetyltransferase complex"/>
    <property type="evidence" value="ECO:0007669"/>
    <property type="project" value="TreeGrafter"/>
</dbReference>
<evidence type="ECO:0000256" key="1">
    <source>
        <dbReference type="ARBA" id="ARBA00004123"/>
    </source>
</evidence>
<dbReference type="GO" id="GO:0045944">
    <property type="term" value="P:positive regulation of transcription by RNA polymerase II"/>
    <property type="evidence" value="ECO:0007669"/>
    <property type="project" value="TreeGrafter"/>
</dbReference>
<evidence type="ECO:0000259" key="9">
    <source>
        <dbReference type="PROSITE" id="PS51727"/>
    </source>
</evidence>